<keyword evidence="2" id="KW-1185">Reference proteome</keyword>
<accession>A0ABQ9II05</accession>
<organism evidence="1 2">
    <name type="scientific">Dryococelus australis</name>
    <dbReference type="NCBI Taxonomy" id="614101"/>
    <lineage>
        <taxon>Eukaryota</taxon>
        <taxon>Metazoa</taxon>
        <taxon>Ecdysozoa</taxon>
        <taxon>Arthropoda</taxon>
        <taxon>Hexapoda</taxon>
        <taxon>Insecta</taxon>
        <taxon>Pterygota</taxon>
        <taxon>Neoptera</taxon>
        <taxon>Polyneoptera</taxon>
        <taxon>Phasmatodea</taxon>
        <taxon>Verophasmatodea</taxon>
        <taxon>Anareolatae</taxon>
        <taxon>Phasmatidae</taxon>
        <taxon>Eurycanthinae</taxon>
        <taxon>Dryococelus</taxon>
    </lineage>
</organism>
<comment type="caution">
    <text evidence="1">The sequence shown here is derived from an EMBL/GenBank/DDBJ whole genome shotgun (WGS) entry which is preliminary data.</text>
</comment>
<dbReference type="Proteomes" id="UP001159363">
    <property type="component" value="Chromosome 1"/>
</dbReference>
<gene>
    <name evidence="1" type="ORF">PR048_001674</name>
</gene>
<reference evidence="1 2" key="1">
    <citation type="submission" date="2023-02" db="EMBL/GenBank/DDBJ databases">
        <title>LHISI_Scaffold_Assembly.</title>
        <authorList>
            <person name="Stuart O.P."/>
            <person name="Cleave R."/>
            <person name="Magrath M.J.L."/>
            <person name="Mikheyev A.S."/>
        </authorList>
    </citation>
    <scope>NUCLEOTIDE SEQUENCE [LARGE SCALE GENOMIC DNA]</scope>
    <source>
        <strain evidence="1">Daus_M_001</strain>
        <tissue evidence="1">Leg muscle</tissue>
    </source>
</reference>
<protein>
    <submittedName>
        <fullName evidence="1">Uncharacterized protein</fullName>
    </submittedName>
</protein>
<sequence>MAPGNINGQFSIISQLPELRATVVAIVMMQLLAQLKTGSVLTVRSCLQVQEYHIKEGRKRKFRQCGCNLGSYFQHKRLSNCRVKLKTVSGAPLCVAGQINLKVQGKNGKMRCLVLLVGNPNLGSSFITLLGRSWLDALFPSWRQQW</sequence>
<evidence type="ECO:0000313" key="1">
    <source>
        <dbReference type="EMBL" id="KAJ8896330.1"/>
    </source>
</evidence>
<dbReference type="EMBL" id="JARBHB010000001">
    <property type="protein sequence ID" value="KAJ8896330.1"/>
    <property type="molecule type" value="Genomic_DNA"/>
</dbReference>
<name>A0ABQ9II05_9NEOP</name>
<proteinExistence type="predicted"/>
<evidence type="ECO:0000313" key="2">
    <source>
        <dbReference type="Proteomes" id="UP001159363"/>
    </source>
</evidence>